<dbReference type="InterPro" id="IPR046745">
    <property type="entry name" value="DUF6675"/>
</dbReference>
<dbReference type="Pfam" id="PF20380">
    <property type="entry name" value="DUF6675"/>
    <property type="match status" value="1"/>
</dbReference>
<dbReference type="EMBL" id="FOFU01000006">
    <property type="protein sequence ID" value="SEQ57668.1"/>
    <property type="molecule type" value="Genomic_DNA"/>
</dbReference>
<keyword evidence="3" id="KW-1185">Reference proteome</keyword>
<accession>A0A1H9H624</accession>
<feature type="signal peptide" evidence="1">
    <location>
        <begin position="1"/>
        <end position="25"/>
    </location>
</feature>
<evidence type="ECO:0000256" key="1">
    <source>
        <dbReference type="SAM" id="SignalP"/>
    </source>
</evidence>
<evidence type="ECO:0000313" key="3">
    <source>
        <dbReference type="Proteomes" id="UP000182360"/>
    </source>
</evidence>
<dbReference type="RefSeq" id="WP_074644083.1">
    <property type="nucleotide sequence ID" value="NZ_AP025286.1"/>
</dbReference>
<dbReference type="OrthoDB" id="357887at2"/>
<gene>
    <name evidence="2" type="ORF">SAMN04487977_10659</name>
</gene>
<proteinExistence type="predicted"/>
<organism evidence="2 3">
    <name type="scientific">Treponema bryantii</name>
    <dbReference type="NCBI Taxonomy" id="163"/>
    <lineage>
        <taxon>Bacteria</taxon>
        <taxon>Pseudomonadati</taxon>
        <taxon>Spirochaetota</taxon>
        <taxon>Spirochaetia</taxon>
        <taxon>Spirochaetales</taxon>
        <taxon>Treponemataceae</taxon>
        <taxon>Treponema</taxon>
    </lineage>
</organism>
<keyword evidence="1" id="KW-0732">Signal</keyword>
<reference evidence="2 3" key="1">
    <citation type="submission" date="2016-10" db="EMBL/GenBank/DDBJ databases">
        <authorList>
            <person name="de Groot N.N."/>
        </authorList>
    </citation>
    <scope>NUCLEOTIDE SEQUENCE [LARGE SCALE GENOMIC DNA]</scope>
    <source>
        <strain evidence="2 3">B25</strain>
    </source>
</reference>
<evidence type="ECO:0000313" key="2">
    <source>
        <dbReference type="EMBL" id="SEQ57668.1"/>
    </source>
</evidence>
<sequence length="270" mass="30389">MGFNLIKKMGLMLLAGAVFTGTVFADENAKVKGMVSAQLYEQLVKEGSIADYRYDGLEEFKLLPKSVYSEGLFRTMIKKEPGNFPYTYEGLHLIKKADLLKQGNSGKTSITIDDISKVVRSLSTMEGLKYYSTTRNKEMVLFKKCYMIAGADDKTKVPDQNTGNADGQISYCLQDDSSFGVNTYRLTYHQNEDSLWCNFTILDKMGIGPFRPIHPGKMIINILVIDCGDDILLYLCTDTDSLKLPGIKGQITKSMLARMNAVYEWFKTQF</sequence>
<protein>
    <submittedName>
        <fullName evidence="2">Uncharacterized protein</fullName>
    </submittedName>
</protein>
<name>A0A1H9H624_9SPIR</name>
<dbReference type="AlphaFoldDB" id="A0A1H9H624"/>
<dbReference type="Proteomes" id="UP000182360">
    <property type="component" value="Unassembled WGS sequence"/>
</dbReference>
<feature type="chain" id="PRO_5010314952" evidence="1">
    <location>
        <begin position="26"/>
        <end position="270"/>
    </location>
</feature>